<name>A0ABV1G5U1_9FIRM</name>
<sequence>MRKKKFDGSISEIMVAYQPNQELDFGPVRKMVEFQIKNGIDGLFMGGLSTQTYLLTMEEKRRVGEELCNAAAGRVPVMMNVMEDSIKNAKQLVQDYMDIGVDAVCISQPSVFPYTEQALVEFFDEVIPEDYPTYIYNVPQTGNTMSPRTVARIANAHPNVLGYKDSTQNISALQDLLLQVNYPDFQCIAGSDALTLPMLAVGGVGVISATSVPFPKVILAITDAWYNDDPIGAMQAQKFSMKVRKLLKTASDMNGYFYACELLDMPFHGTRMPHNMTYVTDEQKAIIKAGLQEMKLI</sequence>
<dbReference type="EC" id="4.1.3.3" evidence="4"/>
<organism evidence="4 5">
    <name type="scientific">Faecousia intestinalis</name>
    <dbReference type="NCBI Taxonomy" id="3133167"/>
    <lineage>
        <taxon>Bacteria</taxon>
        <taxon>Bacillati</taxon>
        <taxon>Bacillota</taxon>
        <taxon>Clostridia</taxon>
        <taxon>Eubacteriales</taxon>
        <taxon>Oscillospiraceae</taxon>
        <taxon>Faecousia</taxon>
    </lineage>
</organism>
<dbReference type="InterPro" id="IPR002220">
    <property type="entry name" value="DapA-like"/>
</dbReference>
<protein>
    <submittedName>
        <fullName evidence="4">Dihydrodipicolinate synthase family protein</fullName>
        <ecNumber evidence="4">4.1.3.3</ecNumber>
        <ecNumber evidence="4">4.2.1.41</ecNumber>
        <ecNumber evidence="4">4.3.3.7</ecNumber>
    </submittedName>
</protein>
<dbReference type="EMBL" id="JBBMFF010000184">
    <property type="protein sequence ID" value="MEQ2510751.1"/>
    <property type="molecule type" value="Genomic_DNA"/>
</dbReference>
<dbReference type="EC" id="4.2.1.41" evidence="4"/>
<dbReference type="PANTHER" id="PTHR12128:SF66">
    <property type="entry name" value="4-HYDROXY-2-OXOGLUTARATE ALDOLASE, MITOCHONDRIAL"/>
    <property type="match status" value="1"/>
</dbReference>
<evidence type="ECO:0000313" key="5">
    <source>
        <dbReference type="Proteomes" id="UP001491552"/>
    </source>
</evidence>
<dbReference type="Pfam" id="PF00701">
    <property type="entry name" value="DHDPS"/>
    <property type="match status" value="1"/>
</dbReference>
<evidence type="ECO:0000256" key="3">
    <source>
        <dbReference type="PIRNR" id="PIRNR001365"/>
    </source>
</evidence>
<dbReference type="CDD" id="cd00408">
    <property type="entry name" value="DHDPS-like"/>
    <property type="match status" value="1"/>
</dbReference>
<evidence type="ECO:0000256" key="1">
    <source>
        <dbReference type="ARBA" id="ARBA00007592"/>
    </source>
</evidence>
<dbReference type="Gene3D" id="3.20.20.70">
    <property type="entry name" value="Aldolase class I"/>
    <property type="match status" value="1"/>
</dbReference>
<dbReference type="PANTHER" id="PTHR12128">
    <property type="entry name" value="DIHYDRODIPICOLINATE SYNTHASE"/>
    <property type="match status" value="1"/>
</dbReference>
<proteinExistence type="inferred from homology"/>
<dbReference type="SUPFAM" id="SSF51569">
    <property type="entry name" value="Aldolase"/>
    <property type="match status" value="1"/>
</dbReference>
<dbReference type="GO" id="GO:0008840">
    <property type="term" value="F:4-hydroxy-tetrahydrodipicolinate synthase activity"/>
    <property type="evidence" value="ECO:0007669"/>
    <property type="project" value="UniProtKB-EC"/>
</dbReference>
<comment type="caution">
    <text evidence="4">The sequence shown here is derived from an EMBL/GenBank/DDBJ whole genome shotgun (WGS) entry which is preliminary data.</text>
</comment>
<gene>
    <name evidence="4" type="ORF">WMO66_05735</name>
</gene>
<evidence type="ECO:0000313" key="4">
    <source>
        <dbReference type="EMBL" id="MEQ2510751.1"/>
    </source>
</evidence>
<dbReference type="RefSeq" id="WP_349135433.1">
    <property type="nucleotide sequence ID" value="NZ_JBBMFF010000184.1"/>
</dbReference>
<dbReference type="SMART" id="SM01130">
    <property type="entry name" value="DHDPS"/>
    <property type="match status" value="1"/>
</dbReference>
<dbReference type="PRINTS" id="PR00146">
    <property type="entry name" value="DHPICSNTHASE"/>
</dbReference>
<dbReference type="GO" id="GO:0008747">
    <property type="term" value="F:N-acetylneuraminate lyase activity"/>
    <property type="evidence" value="ECO:0007669"/>
    <property type="project" value="UniProtKB-EC"/>
</dbReference>
<reference evidence="4 5" key="1">
    <citation type="submission" date="2024-03" db="EMBL/GenBank/DDBJ databases">
        <title>Human intestinal bacterial collection.</title>
        <authorList>
            <person name="Pauvert C."/>
            <person name="Hitch T.C.A."/>
            <person name="Clavel T."/>
        </authorList>
    </citation>
    <scope>NUCLEOTIDE SEQUENCE [LARGE SCALE GENOMIC DNA]</scope>
    <source>
        <strain evidence="4 5">CLA-AA-H192</strain>
    </source>
</reference>
<accession>A0ABV1G5U1</accession>
<keyword evidence="2 3" id="KW-0456">Lyase</keyword>
<dbReference type="GO" id="GO:0047448">
    <property type="term" value="F:5-dehydro-4-deoxyglucarate dehydratase activity"/>
    <property type="evidence" value="ECO:0007669"/>
    <property type="project" value="UniProtKB-EC"/>
</dbReference>
<dbReference type="Proteomes" id="UP001491552">
    <property type="component" value="Unassembled WGS sequence"/>
</dbReference>
<evidence type="ECO:0000256" key="2">
    <source>
        <dbReference type="ARBA" id="ARBA00023239"/>
    </source>
</evidence>
<dbReference type="InterPro" id="IPR013785">
    <property type="entry name" value="Aldolase_TIM"/>
</dbReference>
<comment type="similarity">
    <text evidence="1 3">Belongs to the DapA family.</text>
</comment>
<keyword evidence="5" id="KW-1185">Reference proteome</keyword>
<dbReference type="EC" id="4.3.3.7" evidence="4"/>
<dbReference type="PIRSF" id="PIRSF001365">
    <property type="entry name" value="DHDPS"/>
    <property type="match status" value="1"/>
</dbReference>